<dbReference type="AlphaFoldDB" id="A0A6J6NT96"/>
<reference evidence="1" key="1">
    <citation type="submission" date="2020-05" db="EMBL/GenBank/DDBJ databases">
        <authorList>
            <person name="Chiriac C."/>
            <person name="Salcher M."/>
            <person name="Ghai R."/>
            <person name="Kavagutti S V."/>
        </authorList>
    </citation>
    <scope>NUCLEOTIDE SEQUENCE</scope>
</reference>
<dbReference type="InterPro" id="IPR043777">
    <property type="entry name" value="DUF5719"/>
</dbReference>
<organism evidence="1">
    <name type="scientific">freshwater metagenome</name>
    <dbReference type="NCBI Taxonomy" id="449393"/>
    <lineage>
        <taxon>unclassified sequences</taxon>
        <taxon>metagenomes</taxon>
        <taxon>ecological metagenomes</taxon>
    </lineage>
</organism>
<sequence length="483" mass="50353">MILRISRMLLIAICTAALLFFGSTADLFSAGVVKSKVHEVSAKDLQVTCSGPAILAGGASGTSVTGFKRLGSASVSLSYSAASATSLKLFDGSYVVGYGVRQDLFKGLNKTGSVSVVDKTGTKAQGSALLSANQLQLVTNKNIKGLLAAPCLRAQSEFWLVGGSTMTGRESLLILNNPTQVDATVDLEIFTENGSSHSAGLSGIAVAAQKTTVVPLASFVLRSQSIVVHATSRGGSITALIQQKSVRGTRASGADYVAPAPVASKFNVLPGILVRGSRDAAKFRKSSDQYSDVQQLLRVFVPGTVDANLTLQVLGSDKQTFGTVLSVKAAAGKVTDFEIRGLKDGDYFAYLDSDVAVQSSIRLVRARANTDSYVDFAWVNAAEAFQTPRYVAIPKAGISKLSIVNPSNKSTVVSIKIGAATVKRTIAAGSDAVIRATPGMSIGIYPSDKAVYANLVIDVAGRVAVLPVLDDKNISGQVSVNIH</sequence>
<protein>
    <submittedName>
        <fullName evidence="1">Unannotated protein</fullName>
    </submittedName>
</protein>
<dbReference type="EMBL" id="CAEZXL010000121">
    <property type="protein sequence ID" value="CAB4690041.1"/>
    <property type="molecule type" value="Genomic_DNA"/>
</dbReference>
<proteinExistence type="predicted"/>
<gene>
    <name evidence="1" type="ORF">UFOPK2373_00741</name>
</gene>
<accession>A0A6J6NT96</accession>
<evidence type="ECO:0000313" key="1">
    <source>
        <dbReference type="EMBL" id="CAB4690041.1"/>
    </source>
</evidence>
<dbReference type="Pfam" id="PF18986">
    <property type="entry name" value="DUF5719"/>
    <property type="match status" value="1"/>
</dbReference>
<name>A0A6J6NT96_9ZZZZ</name>